<proteinExistence type="predicted"/>
<dbReference type="EMBL" id="QJKJ01007362">
    <property type="protein sequence ID" value="RDX83441.1"/>
    <property type="molecule type" value="Genomic_DNA"/>
</dbReference>
<dbReference type="Proteomes" id="UP000257109">
    <property type="component" value="Unassembled WGS sequence"/>
</dbReference>
<evidence type="ECO:0000313" key="1">
    <source>
        <dbReference type="EMBL" id="RDX83441.1"/>
    </source>
</evidence>
<dbReference type="AlphaFoldDB" id="A0A371FYU2"/>
<sequence>MLPQNSDAPRCVVFFRQHQRLFRSPPKAPAFSPSFRTKLKPINKIRNSDSKFEVRNSSDSPRSLSGVEFPLRRMNPGFR</sequence>
<accession>A0A371FYU2</accession>
<gene>
    <name evidence="1" type="ORF">CR513_35638</name>
</gene>
<protein>
    <submittedName>
        <fullName evidence="1">Uncharacterized protein</fullName>
    </submittedName>
</protein>
<name>A0A371FYU2_MUCPR</name>
<comment type="caution">
    <text evidence="1">The sequence shown here is derived from an EMBL/GenBank/DDBJ whole genome shotgun (WGS) entry which is preliminary data.</text>
</comment>
<feature type="non-terminal residue" evidence="1">
    <location>
        <position position="1"/>
    </location>
</feature>
<evidence type="ECO:0000313" key="2">
    <source>
        <dbReference type="Proteomes" id="UP000257109"/>
    </source>
</evidence>
<reference evidence="1" key="1">
    <citation type="submission" date="2018-05" db="EMBL/GenBank/DDBJ databases">
        <title>Draft genome of Mucuna pruriens seed.</title>
        <authorList>
            <person name="Nnadi N.E."/>
            <person name="Vos R."/>
            <person name="Hasami M.H."/>
            <person name="Devisetty U.K."/>
            <person name="Aguiy J.C."/>
        </authorList>
    </citation>
    <scope>NUCLEOTIDE SEQUENCE [LARGE SCALE GENOMIC DNA]</scope>
    <source>
        <strain evidence="1">JCA_2017</strain>
    </source>
</reference>
<keyword evidence="2" id="KW-1185">Reference proteome</keyword>
<organism evidence="1 2">
    <name type="scientific">Mucuna pruriens</name>
    <name type="common">Velvet bean</name>
    <name type="synonym">Dolichos pruriens</name>
    <dbReference type="NCBI Taxonomy" id="157652"/>
    <lineage>
        <taxon>Eukaryota</taxon>
        <taxon>Viridiplantae</taxon>
        <taxon>Streptophyta</taxon>
        <taxon>Embryophyta</taxon>
        <taxon>Tracheophyta</taxon>
        <taxon>Spermatophyta</taxon>
        <taxon>Magnoliopsida</taxon>
        <taxon>eudicotyledons</taxon>
        <taxon>Gunneridae</taxon>
        <taxon>Pentapetalae</taxon>
        <taxon>rosids</taxon>
        <taxon>fabids</taxon>
        <taxon>Fabales</taxon>
        <taxon>Fabaceae</taxon>
        <taxon>Papilionoideae</taxon>
        <taxon>50 kb inversion clade</taxon>
        <taxon>NPAAA clade</taxon>
        <taxon>indigoferoid/millettioid clade</taxon>
        <taxon>Phaseoleae</taxon>
        <taxon>Mucuna</taxon>
    </lineage>
</organism>